<reference evidence="1" key="1">
    <citation type="submission" date="2020-01" db="EMBL/GenBank/DDBJ databases">
        <authorList>
            <consortium name="DOE Joint Genome Institute"/>
            <person name="Haridas S."/>
            <person name="Albert R."/>
            <person name="Binder M."/>
            <person name="Bloem J."/>
            <person name="Labutti K."/>
            <person name="Salamov A."/>
            <person name="Andreopoulos B."/>
            <person name="Baker S.E."/>
            <person name="Barry K."/>
            <person name="Bills G."/>
            <person name="Bluhm B.H."/>
            <person name="Cannon C."/>
            <person name="Castanera R."/>
            <person name="Culley D.E."/>
            <person name="Daum C."/>
            <person name="Ezra D."/>
            <person name="Gonzalez J.B."/>
            <person name="Henrissat B."/>
            <person name="Kuo A."/>
            <person name="Liang C."/>
            <person name="Lipzen A."/>
            <person name="Lutzoni F."/>
            <person name="Magnuson J."/>
            <person name="Mondo S."/>
            <person name="Nolan M."/>
            <person name="Ohm R."/>
            <person name="Pangilinan J."/>
            <person name="Park H.-J."/>
            <person name="Ramirez L."/>
            <person name="Alfaro M."/>
            <person name="Sun H."/>
            <person name="Tritt A."/>
            <person name="Yoshinaga Y."/>
            <person name="Zwiers L.-H."/>
            <person name="Turgeon B.G."/>
            <person name="Goodwin S.B."/>
            <person name="Spatafora J.W."/>
            <person name="Crous P.W."/>
            <person name="Grigoriev I.V."/>
        </authorList>
    </citation>
    <scope>NUCLEOTIDE SEQUENCE</scope>
    <source>
        <strain evidence="1">P77</strain>
    </source>
</reference>
<feature type="non-terminal residue" evidence="1">
    <location>
        <position position="100"/>
    </location>
</feature>
<name>A0A6A5K3K9_9PLEO</name>
<proteinExistence type="predicted"/>
<evidence type="ECO:0000313" key="2">
    <source>
        <dbReference type="Proteomes" id="UP000800040"/>
    </source>
</evidence>
<dbReference type="AlphaFoldDB" id="A0A6A5K3K9"/>
<organism evidence="1 2">
    <name type="scientific">Decorospora gaudefroyi</name>
    <dbReference type="NCBI Taxonomy" id="184978"/>
    <lineage>
        <taxon>Eukaryota</taxon>
        <taxon>Fungi</taxon>
        <taxon>Dikarya</taxon>
        <taxon>Ascomycota</taxon>
        <taxon>Pezizomycotina</taxon>
        <taxon>Dothideomycetes</taxon>
        <taxon>Pleosporomycetidae</taxon>
        <taxon>Pleosporales</taxon>
        <taxon>Pleosporineae</taxon>
        <taxon>Pleosporaceae</taxon>
        <taxon>Decorospora</taxon>
    </lineage>
</organism>
<protein>
    <submittedName>
        <fullName evidence="1">Uncharacterized protein</fullName>
    </submittedName>
</protein>
<sequence length="100" mass="10490">MRLRGGGPLARLRGGGLIIVIGLNNGGPEGCWLAVDLNDRGGAVRVQPKQGVRASPSFVLTPDLDVALEREEEDLSDVGPIAGCQRILNLSCSLELADLT</sequence>
<keyword evidence="2" id="KW-1185">Reference proteome</keyword>
<evidence type="ECO:0000313" key="1">
    <source>
        <dbReference type="EMBL" id="KAF1827983.1"/>
    </source>
</evidence>
<accession>A0A6A5K3K9</accession>
<dbReference type="Proteomes" id="UP000800040">
    <property type="component" value="Unassembled WGS sequence"/>
</dbReference>
<gene>
    <name evidence="1" type="ORF">BDW02DRAFT_358135</name>
</gene>
<dbReference type="EMBL" id="ML975913">
    <property type="protein sequence ID" value="KAF1827983.1"/>
    <property type="molecule type" value="Genomic_DNA"/>
</dbReference>